<evidence type="ECO:0000259" key="2">
    <source>
        <dbReference type="Pfam" id="PF21247"/>
    </source>
</evidence>
<dbReference type="InterPro" id="IPR038461">
    <property type="entry name" value="Schlafen_AlbA_2_dom_sf"/>
</dbReference>
<dbReference type="InterPro" id="IPR049514">
    <property type="entry name" value="Fic-like_C"/>
</dbReference>
<dbReference type="InterPro" id="IPR007421">
    <property type="entry name" value="Schlafen_AlbA_2_dom"/>
</dbReference>
<gene>
    <name evidence="3" type="ORF">GCM10023187_06030</name>
</gene>
<dbReference type="Gene3D" id="3.30.565.60">
    <property type="match status" value="1"/>
</dbReference>
<dbReference type="Pfam" id="PF21247">
    <property type="entry name" value="Fic-like_C"/>
    <property type="match status" value="1"/>
</dbReference>
<dbReference type="EMBL" id="BAABHB010000001">
    <property type="protein sequence ID" value="GAA4397114.1"/>
    <property type="molecule type" value="Genomic_DNA"/>
</dbReference>
<evidence type="ECO:0000313" key="3">
    <source>
        <dbReference type="EMBL" id="GAA4397114.1"/>
    </source>
</evidence>
<dbReference type="PANTHER" id="PTHR30595">
    <property type="entry name" value="GLPR-RELATED TRANSCRIPTIONAL REPRESSOR"/>
    <property type="match status" value="1"/>
</dbReference>
<protein>
    <recommendedName>
        <fullName evidence="5">ATP-dependent DNA helicase RecG</fullName>
    </recommendedName>
</protein>
<dbReference type="Pfam" id="PF13749">
    <property type="entry name" value="HATPase_c_4"/>
    <property type="match status" value="1"/>
</dbReference>
<dbReference type="PANTHER" id="PTHR30595:SF6">
    <property type="entry name" value="SCHLAFEN ALBA-2 DOMAIN-CONTAINING PROTEIN"/>
    <property type="match status" value="1"/>
</dbReference>
<evidence type="ECO:0000259" key="1">
    <source>
        <dbReference type="Pfam" id="PF04326"/>
    </source>
</evidence>
<dbReference type="InterPro" id="IPR038475">
    <property type="entry name" value="RecG_C_sf"/>
</dbReference>
<comment type="caution">
    <text evidence="3">The sequence shown here is derived from an EMBL/GenBank/DDBJ whole genome shotgun (WGS) entry which is preliminary data.</text>
</comment>
<proteinExistence type="predicted"/>
<dbReference type="Proteomes" id="UP001500936">
    <property type="component" value="Unassembled WGS sequence"/>
</dbReference>
<organism evidence="3 4">
    <name type="scientific">Nibrella viscosa</name>
    <dbReference type="NCBI Taxonomy" id="1084524"/>
    <lineage>
        <taxon>Bacteria</taxon>
        <taxon>Pseudomonadati</taxon>
        <taxon>Bacteroidota</taxon>
        <taxon>Cytophagia</taxon>
        <taxon>Cytophagales</taxon>
        <taxon>Spirosomataceae</taxon>
        <taxon>Nibrella</taxon>
    </lineage>
</organism>
<accession>A0ABP8JWA3</accession>
<feature type="domain" description="Schlafen AlbA-2" evidence="1">
    <location>
        <begin position="17"/>
        <end position="142"/>
    </location>
</feature>
<keyword evidence="4" id="KW-1185">Reference proteome</keyword>
<evidence type="ECO:0008006" key="5">
    <source>
        <dbReference type="Google" id="ProtNLM"/>
    </source>
</evidence>
<evidence type="ECO:0000313" key="4">
    <source>
        <dbReference type="Proteomes" id="UP001500936"/>
    </source>
</evidence>
<name>A0ABP8JWA3_9BACT</name>
<reference evidence="4" key="1">
    <citation type="journal article" date="2019" name="Int. J. Syst. Evol. Microbiol.">
        <title>The Global Catalogue of Microorganisms (GCM) 10K type strain sequencing project: providing services to taxonomists for standard genome sequencing and annotation.</title>
        <authorList>
            <consortium name="The Broad Institute Genomics Platform"/>
            <consortium name="The Broad Institute Genome Sequencing Center for Infectious Disease"/>
            <person name="Wu L."/>
            <person name="Ma J."/>
        </authorList>
    </citation>
    <scope>NUCLEOTIDE SEQUENCE [LARGE SCALE GENOMIC DNA]</scope>
    <source>
        <strain evidence="4">JCM 17925</strain>
    </source>
</reference>
<feature type="domain" description="Filamentation induced by cAMP protein Fic-like C-terminal" evidence="2">
    <location>
        <begin position="503"/>
        <end position="540"/>
    </location>
</feature>
<dbReference type="Pfam" id="PF04326">
    <property type="entry name" value="SLFN_AlbA_2"/>
    <property type="match status" value="1"/>
</dbReference>
<sequence>MALPVNIENLVNGESVEWERLEFKAGWNPEEIVHTLCAFANDINNWGGGYIIIGVEEQDGRPVLPPVGLQPDQLDAIQKKIVELSHQLQPGYLPVVQPYVLMRKHILVIWVPAGDLRPYSAPSTQGGKAQRHYYIRSGTKSIIAKGPHEQRLLDLTARIPFDDRINHQAAVNDLQLGLIRDYLQEVKSDLFAESDQAPLPVLGQQMQIARGPDEFIRPLNVGLLFFNPEPHTFFGRAWIEVVIHQDDTGRNFTEKTFKGPLHKQLRDCLAYLQAVVVQERTTKVSGQAEALRYVNFPYDAIEEAVANAVYHKSYEEAKPVEIQVFPDSVQILSFPGPVAPVDNAMLQQKRIVARDYRNRRIGDFLKELRLAEGRGTGIPLIRRRMRENGSPEPTFETDPDRTYFLSVLPLHPAWLSGSNQDSNQVGNQVSNQGDSSIGPVTGSNYWELLNRFVHDFTEGGKPLDLTKPDKYRPLVEFLEPDFAAVLRACTSPKSRKVILEDTLKRTNQVKNYNRYMKPLLSAKLLARTVPDRPNSSQQKYFTTDRGHFVLKLLEKTAS</sequence>
<dbReference type="Gene3D" id="3.30.950.30">
    <property type="entry name" value="Schlafen, AAA domain"/>
    <property type="match status" value="1"/>
</dbReference>
<dbReference type="RefSeq" id="WP_345263815.1">
    <property type="nucleotide sequence ID" value="NZ_BAABHB010000001.1"/>
</dbReference>